<dbReference type="AlphaFoldDB" id="W2QCI9"/>
<evidence type="ECO:0000313" key="2">
    <source>
        <dbReference type="Proteomes" id="UP000018817"/>
    </source>
</evidence>
<evidence type="ECO:0000313" key="1">
    <source>
        <dbReference type="EMBL" id="ETN10591.1"/>
    </source>
</evidence>
<proteinExistence type="predicted"/>
<reference evidence="2" key="1">
    <citation type="submission" date="2011-12" db="EMBL/GenBank/DDBJ databases">
        <authorList>
            <consortium name="The Broad Institute Genome Sequencing Platform"/>
            <person name="Russ C."/>
            <person name="Tyler B."/>
            <person name="Panabieres F."/>
            <person name="Shan W."/>
            <person name="Tripathy S."/>
            <person name="Grunwald N."/>
            <person name="Machado M."/>
            <person name="Young S.K."/>
            <person name="Zeng Q."/>
            <person name="Gargeya S."/>
            <person name="Fitzgerald M."/>
            <person name="Haas B."/>
            <person name="Abouelleil A."/>
            <person name="Alvarado L."/>
            <person name="Arachchi H.M."/>
            <person name="Berlin A."/>
            <person name="Chapman S.B."/>
            <person name="Gearin G."/>
            <person name="Goldberg J."/>
            <person name="Griggs A."/>
            <person name="Gujja S."/>
            <person name="Hansen M."/>
            <person name="Heiman D."/>
            <person name="Howarth C."/>
            <person name="Larimer J."/>
            <person name="Lui A."/>
            <person name="MacDonald P.J.P."/>
            <person name="McCowen C."/>
            <person name="Montmayeur A."/>
            <person name="Murphy C."/>
            <person name="Neiman D."/>
            <person name="Pearson M."/>
            <person name="Priest M."/>
            <person name="Roberts A."/>
            <person name="Saif S."/>
            <person name="Shea T."/>
            <person name="Sisk P."/>
            <person name="Stolte C."/>
            <person name="Sykes S."/>
            <person name="Wortman J."/>
            <person name="Nusbaum C."/>
            <person name="Birren B."/>
        </authorList>
    </citation>
    <scope>NUCLEOTIDE SEQUENCE [LARGE SCALE GENOMIC DNA]</scope>
    <source>
        <strain evidence="2">INRA-310</strain>
    </source>
</reference>
<dbReference type="RefSeq" id="XP_008904352.1">
    <property type="nucleotide sequence ID" value="XM_008906104.1"/>
</dbReference>
<reference evidence="1 2" key="2">
    <citation type="submission" date="2013-11" db="EMBL/GenBank/DDBJ databases">
        <title>The Genome Sequence of Phytophthora parasitica INRA-310.</title>
        <authorList>
            <consortium name="The Broad Institute Genomics Platform"/>
            <person name="Russ C."/>
            <person name="Tyler B."/>
            <person name="Panabieres F."/>
            <person name="Shan W."/>
            <person name="Tripathy S."/>
            <person name="Grunwald N."/>
            <person name="Machado M."/>
            <person name="Johnson C.S."/>
            <person name="Arredondo F."/>
            <person name="Hong C."/>
            <person name="Coffey M."/>
            <person name="Young S.K."/>
            <person name="Zeng Q."/>
            <person name="Gargeya S."/>
            <person name="Fitzgerald M."/>
            <person name="Abouelleil A."/>
            <person name="Alvarado L."/>
            <person name="Chapman S.B."/>
            <person name="Gainer-Dewar J."/>
            <person name="Goldberg J."/>
            <person name="Griggs A."/>
            <person name="Gujja S."/>
            <person name="Hansen M."/>
            <person name="Howarth C."/>
            <person name="Imamovic A."/>
            <person name="Ireland A."/>
            <person name="Larimer J."/>
            <person name="McCowan C."/>
            <person name="Murphy C."/>
            <person name="Pearson M."/>
            <person name="Poon T.W."/>
            <person name="Priest M."/>
            <person name="Roberts A."/>
            <person name="Saif S."/>
            <person name="Shea T."/>
            <person name="Sykes S."/>
            <person name="Wortman J."/>
            <person name="Nusbaum C."/>
            <person name="Birren B."/>
        </authorList>
    </citation>
    <scope>NUCLEOTIDE SEQUENCE [LARGE SCALE GENOMIC DNA]</scope>
    <source>
        <strain evidence="1 2">INRA-310</strain>
    </source>
</reference>
<dbReference type="GeneID" id="20180301"/>
<organism evidence="1 2">
    <name type="scientific">Phytophthora nicotianae (strain INRA-310)</name>
    <name type="common">Phytophthora parasitica</name>
    <dbReference type="NCBI Taxonomy" id="761204"/>
    <lineage>
        <taxon>Eukaryota</taxon>
        <taxon>Sar</taxon>
        <taxon>Stramenopiles</taxon>
        <taxon>Oomycota</taxon>
        <taxon>Peronosporomycetes</taxon>
        <taxon>Peronosporales</taxon>
        <taxon>Peronosporaceae</taxon>
        <taxon>Phytophthora</taxon>
    </lineage>
</organism>
<protein>
    <submittedName>
        <fullName evidence="1">Uncharacterized protein</fullName>
    </submittedName>
</protein>
<dbReference type="EMBL" id="KI669582">
    <property type="protein sequence ID" value="ETN10591.1"/>
    <property type="molecule type" value="Genomic_DNA"/>
</dbReference>
<dbReference type="VEuPathDB" id="FungiDB:PPTG_10699"/>
<gene>
    <name evidence="1" type="ORF">PPTG_10699</name>
</gene>
<name>W2QCI9_PHYN3</name>
<dbReference type="Proteomes" id="UP000018817">
    <property type="component" value="Unassembled WGS sequence"/>
</dbReference>
<sequence length="125" mass="14076">MPKPRHEIWKLFTETVPRVMGQKDHPAAQSIVPNSLLFAGHPQRSQNTTFGWGPSINAALRQQKDEVEQTVGRAELDEADRVFSDATFWNKAEAALELLKPVNASLSVFERDESSFSTIFNTFDT</sequence>
<accession>W2QCI9</accession>